<dbReference type="EMBL" id="JAVFWL010000001">
    <property type="protein sequence ID" value="KAK6730953.1"/>
    <property type="molecule type" value="Genomic_DNA"/>
</dbReference>
<organism evidence="1 2">
    <name type="scientific">Necator americanus</name>
    <name type="common">Human hookworm</name>
    <dbReference type="NCBI Taxonomy" id="51031"/>
    <lineage>
        <taxon>Eukaryota</taxon>
        <taxon>Metazoa</taxon>
        <taxon>Ecdysozoa</taxon>
        <taxon>Nematoda</taxon>
        <taxon>Chromadorea</taxon>
        <taxon>Rhabditida</taxon>
        <taxon>Rhabditina</taxon>
        <taxon>Rhabditomorpha</taxon>
        <taxon>Strongyloidea</taxon>
        <taxon>Ancylostomatidae</taxon>
        <taxon>Bunostominae</taxon>
        <taxon>Necator</taxon>
    </lineage>
</organism>
<evidence type="ECO:0000313" key="1">
    <source>
        <dbReference type="EMBL" id="KAK6730953.1"/>
    </source>
</evidence>
<name>A0ABR1C0R6_NECAM</name>
<sequence length="99" mass="11231">MRLVRLRDRRRLKLQSVSAHVPTETAEDLNKDTFYDDLNTLIRYKIPSLQAIIVGIDTNAKAGLHQQSECMGNGSTPWSIHRTSDGPLRADKSHHCIHI</sequence>
<accession>A0ABR1C0R6</accession>
<reference evidence="1 2" key="1">
    <citation type="submission" date="2023-08" db="EMBL/GenBank/DDBJ databases">
        <title>A Necator americanus chromosomal reference genome.</title>
        <authorList>
            <person name="Ilik V."/>
            <person name="Petrzelkova K.J."/>
            <person name="Pardy F."/>
            <person name="Fuh T."/>
            <person name="Niatou-Singa F.S."/>
            <person name="Gouil Q."/>
            <person name="Baker L."/>
            <person name="Ritchie M.E."/>
            <person name="Jex A.R."/>
            <person name="Gazzola D."/>
            <person name="Li H."/>
            <person name="Toshio Fujiwara R."/>
            <person name="Zhan B."/>
            <person name="Aroian R.V."/>
            <person name="Pafco B."/>
            <person name="Schwarz E.M."/>
        </authorList>
    </citation>
    <scope>NUCLEOTIDE SEQUENCE [LARGE SCALE GENOMIC DNA]</scope>
    <source>
        <strain evidence="1 2">Aroian</strain>
        <tissue evidence="1">Whole animal</tissue>
    </source>
</reference>
<protein>
    <recommendedName>
        <fullName evidence="3">Copine C-terminal domain-containing protein</fullName>
    </recommendedName>
</protein>
<gene>
    <name evidence="1" type="primary">Necator_chrI.g3558</name>
    <name evidence="1" type="ORF">RB195_007429</name>
</gene>
<evidence type="ECO:0000313" key="2">
    <source>
        <dbReference type="Proteomes" id="UP001303046"/>
    </source>
</evidence>
<keyword evidence="2" id="KW-1185">Reference proteome</keyword>
<comment type="caution">
    <text evidence="1">The sequence shown here is derived from an EMBL/GenBank/DDBJ whole genome shotgun (WGS) entry which is preliminary data.</text>
</comment>
<evidence type="ECO:0008006" key="3">
    <source>
        <dbReference type="Google" id="ProtNLM"/>
    </source>
</evidence>
<proteinExistence type="predicted"/>
<dbReference type="Proteomes" id="UP001303046">
    <property type="component" value="Unassembled WGS sequence"/>
</dbReference>